<dbReference type="Proteomes" id="UP001295740">
    <property type="component" value="Unassembled WGS sequence"/>
</dbReference>
<evidence type="ECO:0000256" key="2">
    <source>
        <dbReference type="SAM" id="Phobius"/>
    </source>
</evidence>
<feature type="compositionally biased region" description="Gly residues" evidence="1">
    <location>
        <begin position="86"/>
        <end position="102"/>
    </location>
</feature>
<protein>
    <submittedName>
        <fullName evidence="3">Uu.00g116610.m01.CDS01</fullName>
    </submittedName>
</protein>
<reference evidence="3" key="1">
    <citation type="submission" date="2023-10" db="EMBL/GenBank/DDBJ databases">
        <authorList>
            <person name="Hackl T."/>
        </authorList>
    </citation>
    <scope>NUCLEOTIDE SEQUENCE</scope>
</reference>
<dbReference type="EMBL" id="CAUWAG010000006">
    <property type="protein sequence ID" value="CAJ2504267.1"/>
    <property type="molecule type" value="Genomic_DNA"/>
</dbReference>
<organism evidence="3 4">
    <name type="scientific">Anthostomella pinea</name>
    <dbReference type="NCBI Taxonomy" id="933095"/>
    <lineage>
        <taxon>Eukaryota</taxon>
        <taxon>Fungi</taxon>
        <taxon>Dikarya</taxon>
        <taxon>Ascomycota</taxon>
        <taxon>Pezizomycotina</taxon>
        <taxon>Sordariomycetes</taxon>
        <taxon>Xylariomycetidae</taxon>
        <taxon>Xylariales</taxon>
        <taxon>Xylariaceae</taxon>
        <taxon>Anthostomella</taxon>
    </lineage>
</organism>
<sequence>MLLTSSQVSILLSSGIVALCTFALFLSGYAIQQRTLRDLRLAINPPAIPRPKPKFYSSEQLRRPKSKVRLEEGSAIDLGESELDVGGTGRGGGSAVGNGAGEEGQKQEQEEDIIFVRPTIPDDDGEPVSPPPPVTEDHHDEAASRGGGEGNSGEGEQRQRFWDGVQEDAQKPISRAERRRRIKAEIARMSQGESPVYYQRRLW</sequence>
<proteinExistence type="predicted"/>
<keyword evidence="4" id="KW-1185">Reference proteome</keyword>
<keyword evidence="2" id="KW-0812">Transmembrane</keyword>
<accession>A0AAI8VAU9</accession>
<feature type="region of interest" description="Disordered" evidence="1">
    <location>
        <begin position="47"/>
        <end position="179"/>
    </location>
</feature>
<evidence type="ECO:0000256" key="1">
    <source>
        <dbReference type="SAM" id="MobiDB-lite"/>
    </source>
</evidence>
<feature type="transmembrane region" description="Helical" evidence="2">
    <location>
        <begin position="6"/>
        <end position="31"/>
    </location>
</feature>
<dbReference type="AlphaFoldDB" id="A0AAI8VAU9"/>
<comment type="caution">
    <text evidence="3">The sequence shown here is derived from an EMBL/GenBank/DDBJ whole genome shotgun (WGS) entry which is preliminary data.</text>
</comment>
<keyword evidence="2" id="KW-1133">Transmembrane helix</keyword>
<evidence type="ECO:0000313" key="3">
    <source>
        <dbReference type="EMBL" id="CAJ2504267.1"/>
    </source>
</evidence>
<keyword evidence="2" id="KW-0472">Membrane</keyword>
<gene>
    <name evidence="3" type="ORF">KHLLAP_LOCUS4735</name>
</gene>
<evidence type="ECO:0000313" key="4">
    <source>
        <dbReference type="Proteomes" id="UP001295740"/>
    </source>
</evidence>
<name>A0AAI8VAU9_9PEZI</name>